<proteinExistence type="predicted"/>
<keyword evidence="2" id="KW-1185">Reference proteome</keyword>
<accession>A0A9W2WVE1</accession>
<dbReference type="RefSeq" id="XP_054943123.1">
    <property type="nucleotide sequence ID" value="XM_055087148.1"/>
</dbReference>
<feature type="region of interest" description="Disordered" evidence="1">
    <location>
        <begin position="22"/>
        <end position="145"/>
    </location>
</feature>
<feature type="compositionally biased region" description="Basic residues" evidence="1">
    <location>
        <begin position="66"/>
        <end position="75"/>
    </location>
</feature>
<organism evidence="2 3">
    <name type="scientific">Physeter macrocephalus</name>
    <name type="common">Sperm whale</name>
    <name type="synonym">Physeter catodon</name>
    <dbReference type="NCBI Taxonomy" id="9755"/>
    <lineage>
        <taxon>Eukaryota</taxon>
        <taxon>Metazoa</taxon>
        <taxon>Chordata</taxon>
        <taxon>Craniata</taxon>
        <taxon>Vertebrata</taxon>
        <taxon>Euteleostomi</taxon>
        <taxon>Mammalia</taxon>
        <taxon>Eutheria</taxon>
        <taxon>Laurasiatheria</taxon>
        <taxon>Artiodactyla</taxon>
        <taxon>Whippomorpha</taxon>
        <taxon>Cetacea</taxon>
        <taxon>Odontoceti</taxon>
        <taxon>Physeteridae</taxon>
        <taxon>Physeter</taxon>
    </lineage>
</organism>
<sequence>MSHPPSFPVPQSSAAINCISPPARALGTLGGSKEAGNSLSHNNTQEQRPRPLAPAHSLGRLQHSGSARRRRRRARGAQWTPAQQPAPRRRLPGARQSRLRPAPNSADCRRHPPPGCEVPHYYHLPVSGIGTPAAPPGTSAPGNTD</sequence>
<dbReference type="KEGG" id="pcad:129392417"/>
<evidence type="ECO:0000313" key="2">
    <source>
        <dbReference type="Proteomes" id="UP000248484"/>
    </source>
</evidence>
<gene>
    <name evidence="3" type="primary">LOC129392417</name>
</gene>
<dbReference type="GeneID" id="129392417"/>
<dbReference type="AlphaFoldDB" id="A0A9W2WVE1"/>
<evidence type="ECO:0000256" key="1">
    <source>
        <dbReference type="SAM" id="MobiDB-lite"/>
    </source>
</evidence>
<protein>
    <submittedName>
        <fullName evidence="3">Translation initiation factor IF-2-like</fullName>
    </submittedName>
</protein>
<name>A0A9W2WVE1_PHYMC</name>
<feature type="compositionally biased region" description="Low complexity" evidence="1">
    <location>
        <begin position="76"/>
        <end position="86"/>
    </location>
</feature>
<evidence type="ECO:0000313" key="3">
    <source>
        <dbReference type="RefSeq" id="XP_054943123.1"/>
    </source>
</evidence>
<feature type="compositionally biased region" description="Low complexity" evidence="1">
    <location>
        <begin position="127"/>
        <end position="145"/>
    </location>
</feature>
<dbReference type="Proteomes" id="UP000248484">
    <property type="component" value="Chromosome 9"/>
</dbReference>
<feature type="compositionally biased region" description="Polar residues" evidence="1">
    <location>
        <begin position="35"/>
        <end position="46"/>
    </location>
</feature>
<reference evidence="3" key="1">
    <citation type="submission" date="2025-08" db="UniProtKB">
        <authorList>
            <consortium name="RefSeq"/>
        </authorList>
    </citation>
    <scope>IDENTIFICATION</scope>
    <source>
        <tissue evidence="3">Muscle</tissue>
    </source>
</reference>